<dbReference type="InterPro" id="IPR036390">
    <property type="entry name" value="WH_DNA-bd_sf"/>
</dbReference>
<sequence>MKPKYQVIADSLRDKIISTEYVVGGVIPTELQLQEAYHASRYTVRQAVSVLVSEGYLRKEKGSGTYVNEPPTSTSETSPKKTIGVITTYISDYIFPTIIRGIEKELKADGYSLLLSSTNNDYLQEKECLDRMIEFGVDGLIVEPTKSNQYNPNLATYVTLREHNIPIVMINATYEELSTPSIHVDDVETGYLATKELIDNNHQRLLLITKIDDLQGKYRMKGFIKACEEKEIKLSSNSIITYTTENEVSIYDKIISHLKEFTEISGIVCYNDKIAKTLIGKLSSLGYKIPDDFSIVGNDDSTLSQMGEVSLTTTVHPKEEMGIAAAKWIVNTIKNGKFEKDILYPPKLIRRNSVKKLKTED</sequence>
<dbReference type="InterPro" id="IPR000524">
    <property type="entry name" value="Tscrpt_reg_HTH_GntR"/>
</dbReference>
<dbReference type="AlphaFoldDB" id="A0A084A7U0"/>
<dbReference type="GO" id="GO:0000976">
    <property type="term" value="F:transcription cis-regulatory region binding"/>
    <property type="evidence" value="ECO:0007669"/>
    <property type="project" value="TreeGrafter"/>
</dbReference>
<dbReference type="EMBL" id="AZSI01000184">
    <property type="protein sequence ID" value="KEY61369.1"/>
    <property type="molecule type" value="Genomic_DNA"/>
</dbReference>
<dbReference type="GO" id="GO:0003700">
    <property type="term" value="F:DNA-binding transcription factor activity"/>
    <property type="evidence" value="ECO:0007669"/>
    <property type="project" value="InterPro"/>
</dbReference>
<dbReference type="PATRIC" id="fig|1415168.3.peg.2556"/>
<keyword evidence="1" id="KW-0805">Transcription regulation</keyword>
<dbReference type="Gene3D" id="1.10.10.10">
    <property type="entry name" value="Winged helix-like DNA-binding domain superfamily/Winged helix DNA-binding domain"/>
    <property type="match status" value="1"/>
</dbReference>
<dbReference type="Pfam" id="PF00392">
    <property type="entry name" value="GntR"/>
    <property type="match status" value="1"/>
</dbReference>
<dbReference type="PANTHER" id="PTHR30146:SF150">
    <property type="entry name" value="ARABINOSE METABOLISM TRANSCRIPTIONAL REPRESSOR"/>
    <property type="match status" value="1"/>
</dbReference>
<dbReference type="CDD" id="cd07377">
    <property type="entry name" value="WHTH_GntR"/>
    <property type="match status" value="1"/>
</dbReference>
<evidence type="ECO:0000259" key="4">
    <source>
        <dbReference type="PROSITE" id="PS50949"/>
    </source>
</evidence>
<dbReference type="RefSeq" id="WP_042748939.1">
    <property type="nucleotide sequence ID" value="NZ_AZSI01000184.1"/>
</dbReference>
<dbReference type="SMART" id="SM00345">
    <property type="entry name" value="HTH_GNTR"/>
    <property type="match status" value="1"/>
</dbReference>
<dbReference type="InterPro" id="IPR033532">
    <property type="entry name" value="AraR_ligand_bind_dom"/>
</dbReference>
<organism evidence="5 6">
    <name type="scientific">Lactococcus cremoris subsp. cremoris GE214</name>
    <dbReference type="NCBI Taxonomy" id="1415168"/>
    <lineage>
        <taxon>Bacteria</taxon>
        <taxon>Bacillati</taxon>
        <taxon>Bacillota</taxon>
        <taxon>Bacilli</taxon>
        <taxon>Lactobacillales</taxon>
        <taxon>Streptococcaceae</taxon>
        <taxon>Lactococcus</taxon>
        <taxon>Lactococcus cremoris subsp. cremoris</taxon>
    </lineage>
</organism>
<dbReference type="CDD" id="cd01541">
    <property type="entry name" value="PBP1_AraR"/>
    <property type="match status" value="1"/>
</dbReference>
<dbReference type="InterPro" id="IPR036388">
    <property type="entry name" value="WH-like_DNA-bd_sf"/>
</dbReference>
<feature type="domain" description="HTH gntR-type" evidence="4">
    <location>
        <begin position="2"/>
        <end position="70"/>
    </location>
</feature>
<keyword evidence="2" id="KW-0238">DNA-binding</keyword>
<dbReference type="Proteomes" id="UP000028401">
    <property type="component" value="Unassembled WGS sequence"/>
</dbReference>
<dbReference type="PANTHER" id="PTHR30146">
    <property type="entry name" value="LACI-RELATED TRANSCRIPTIONAL REPRESSOR"/>
    <property type="match status" value="1"/>
</dbReference>
<dbReference type="SUPFAM" id="SSF46785">
    <property type="entry name" value="Winged helix' DNA-binding domain"/>
    <property type="match status" value="1"/>
</dbReference>
<dbReference type="InterPro" id="IPR046335">
    <property type="entry name" value="LacI/GalR-like_sensor"/>
</dbReference>
<dbReference type="Gene3D" id="3.40.50.2300">
    <property type="match status" value="2"/>
</dbReference>
<evidence type="ECO:0000256" key="1">
    <source>
        <dbReference type="ARBA" id="ARBA00023015"/>
    </source>
</evidence>
<proteinExistence type="predicted"/>
<dbReference type="Pfam" id="PF13377">
    <property type="entry name" value="Peripla_BP_3"/>
    <property type="match status" value="1"/>
</dbReference>
<dbReference type="PRINTS" id="PR00035">
    <property type="entry name" value="HTHGNTR"/>
</dbReference>
<keyword evidence="3" id="KW-0804">Transcription</keyword>
<evidence type="ECO:0000256" key="2">
    <source>
        <dbReference type="ARBA" id="ARBA00023125"/>
    </source>
</evidence>
<dbReference type="PROSITE" id="PS50949">
    <property type="entry name" value="HTH_GNTR"/>
    <property type="match status" value="1"/>
</dbReference>
<dbReference type="SUPFAM" id="SSF53822">
    <property type="entry name" value="Periplasmic binding protein-like I"/>
    <property type="match status" value="1"/>
</dbReference>
<evidence type="ECO:0000313" key="6">
    <source>
        <dbReference type="Proteomes" id="UP000028401"/>
    </source>
</evidence>
<dbReference type="InterPro" id="IPR028082">
    <property type="entry name" value="Peripla_BP_I"/>
</dbReference>
<evidence type="ECO:0000256" key="3">
    <source>
        <dbReference type="ARBA" id="ARBA00023163"/>
    </source>
</evidence>
<name>A0A084A7U0_LACLC</name>
<protein>
    <submittedName>
        <fullName evidence="5">Arabinose operon repressor, GntR family</fullName>
    </submittedName>
</protein>
<comment type="caution">
    <text evidence="5">The sequence shown here is derived from an EMBL/GenBank/DDBJ whole genome shotgun (WGS) entry which is preliminary data.</text>
</comment>
<reference evidence="5 6" key="1">
    <citation type="submission" date="2014-06" db="EMBL/GenBank/DDBJ databases">
        <title>Draft genome sequence of the putrescine producing strain Lactococcus lactis subsp cremoris GE214.</title>
        <authorList>
            <person name="Ladero V."/>
            <person name="Linares D.M."/>
            <person name="del Rio B."/>
            <person name="Mayo B."/>
            <person name="Martin M.C."/>
            <person name="Fernandez M."/>
            <person name="Alvarez M.A."/>
        </authorList>
    </citation>
    <scope>NUCLEOTIDE SEQUENCE [LARGE SCALE GENOMIC DNA]</scope>
    <source>
        <strain evidence="5 6">GE214</strain>
    </source>
</reference>
<gene>
    <name evidence="5" type="ORF">U725_02499</name>
</gene>
<accession>A0A084A7U0</accession>
<evidence type="ECO:0000313" key="5">
    <source>
        <dbReference type="EMBL" id="KEY61369.1"/>
    </source>
</evidence>